<proteinExistence type="predicted"/>
<dbReference type="InterPro" id="IPR012337">
    <property type="entry name" value="RNaseH-like_sf"/>
</dbReference>
<reference evidence="2 3" key="1">
    <citation type="submission" date="2018-02" db="EMBL/GenBank/DDBJ databases">
        <title>novel marine gammaproteobacteria from coastal saline agro ecosystem.</title>
        <authorList>
            <person name="Krishnan R."/>
            <person name="Ramesh Kumar N."/>
        </authorList>
    </citation>
    <scope>NUCLEOTIDE SEQUENCE [LARGE SCALE GENOMIC DNA]</scope>
    <source>
        <strain evidence="2 3">228</strain>
    </source>
</reference>
<dbReference type="SUPFAM" id="SSF53098">
    <property type="entry name" value="Ribonuclease H-like"/>
    <property type="match status" value="1"/>
</dbReference>
<dbReference type="Proteomes" id="UP000238196">
    <property type="component" value="Unassembled WGS sequence"/>
</dbReference>
<dbReference type="InterPro" id="IPR036397">
    <property type="entry name" value="RNaseH_sf"/>
</dbReference>
<sequence length="176" mass="19116">MCPVILGRSFVIIDVETTGFGANASVTEAAGILVTVELHDGIAQFVPAAAMSVHLCAMSALNTLLSPMESPTLKLTQFLQTAVAQGAIYVAHNAGFDHRMLQQVIQLPPATWLCTLNDLEWCGKGRRLEQIYQQVYGSVQMPHKALDDATILLNLLNQLAVKPVINWLGMFDAVVE</sequence>
<organism evidence="2 3">
    <name type="scientific">Proteobacteria bacterium 228</name>
    <dbReference type="NCBI Taxonomy" id="2083153"/>
    <lineage>
        <taxon>Bacteria</taxon>
        <taxon>Pseudomonadati</taxon>
        <taxon>Pseudomonadota</taxon>
    </lineage>
</organism>
<accession>A0A2S5KK90</accession>
<comment type="caution">
    <text evidence="2">The sequence shown here is derived from an EMBL/GenBank/DDBJ whole genome shotgun (WGS) entry which is preliminary data.</text>
</comment>
<dbReference type="GO" id="GO:0003676">
    <property type="term" value="F:nucleic acid binding"/>
    <property type="evidence" value="ECO:0007669"/>
    <property type="project" value="InterPro"/>
</dbReference>
<protein>
    <recommendedName>
        <fullName evidence="1">Exonuclease domain-containing protein</fullName>
    </recommendedName>
</protein>
<dbReference type="SMART" id="SM00479">
    <property type="entry name" value="EXOIII"/>
    <property type="match status" value="1"/>
</dbReference>
<dbReference type="GO" id="GO:0006259">
    <property type="term" value="P:DNA metabolic process"/>
    <property type="evidence" value="ECO:0007669"/>
    <property type="project" value="UniProtKB-ARBA"/>
</dbReference>
<feature type="domain" description="Exonuclease" evidence="1">
    <location>
        <begin position="9"/>
        <end position="165"/>
    </location>
</feature>
<name>A0A2S5KK90_9PROT</name>
<dbReference type="GO" id="GO:0004527">
    <property type="term" value="F:exonuclease activity"/>
    <property type="evidence" value="ECO:0007669"/>
    <property type="project" value="UniProtKB-ARBA"/>
</dbReference>
<evidence type="ECO:0000313" key="2">
    <source>
        <dbReference type="EMBL" id="PPC75053.1"/>
    </source>
</evidence>
<dbReference type="EMBL" id="PRLP01000111">
    <property type="protein sequence ID" value="PPC75053.1"/>
    <property type="molecule type" value="Genomic_DNA"/>
</dbReference>
<evidence type="ECO:0000259" key="1">
    <source>
        <dbReference type="SMART" id="SM00479"/>
    </source>
</evidence>
<dbReference type="CDD" id="cd06127">
    <property type="entry name" value="DEDDh"/>
    <property type="match status" value="1"/>
</dbReference>
<dbReference type="AlphaFoldDB" id="A0A2S5KK90"/>
<gene>
    <name evidence="2" type="ORF">C4K68_22440</name>
</gene>
<dbReference type="Gene3D" id="3.30.420.10">
    <property type="entry name" value="Ribonuclease H-like superfamily/Ribonuclease H"/>
    <property type="match status" value="1"/>
</dbReference>
<evidence type="ECO:0000313" key="3">
    <source>
        <dbReference type="Proteomes" id="UP000238196"/>
    </source>
</evidence>
<dbReference type="InterPro" id="IPR013520">
    <property type="entry name" value="Ribonucl_H"/>
</dbReference>